<dbReference type="InterPro" id="IPR036561">
    <property type="entry name" value="MAM33_sf"/>
</dbReference>
<gene>
    <name evidence="1" type="ORF">LWI28_002212</name>
</gene>
<dbReference type="Pfam" id="PF02330">
    <property type="entry name" value="MAM33"/>
    <property type="match status" value="1"/>
</dbReference>
<reference evidence="1 2" key="1">
    <citation type="journal article" date="2022" name="Plant J.">
        <title>Strategies of tolerance reflected in two North American maple genomes.</title>
        <authorList>
            <person name="McEvoy S.L."/>
            <person name="Sezen U.U."/>
            <person name="Trouern-Trend A."/>
            <person name="McMahon S.M."/>
            <person name="Schaberg P.G."/>
            <person name="Yang J."/>
            <person name="Wegrzyn J.L."/>
            <person name="Swenson N.G."/>
        </authorList>
    </citation>
    <scope>NUCLEOTIDE SEQUENCE [LARGE SCALE GENOMIC DNA]</scope>
    <source>
        <strain evidence="1">91603</strain>
    </source>
</reference>
<dbReference type="EMBL" id="JAJSOW010000002">
    <property type="protein sequence ID" value="KAI9197657.1"/>
    <property type="molecule type" value="Genomic_DNA"/>
</dbReference>
<dbReference type="PANTHER" id="PTHR10826:SF41">
    <property type="entry name" value="MITOCHONDRIAL GLYCOPROTEIN FAMILY PROTEIN"/>
    <property type="match status" value="1"/>
</dbReference>
<evidence type="ECO:0000313" key="2">
    <source>
        <dbReference type="Proteomes" id="UP001064489"/>
    </source>
</evidence>
<accession>A0AAD5P3P9</accession>
<dbReference type="SUPFAM" id="SSF54529">
    <property type="entry name" value="Mitochondrial glycoprotein MAM33-like"/>
    <property type="match status" value="1"/>
</dbReference>
<keyword evidence="2" id="KW-1185">Reference proteome</keyword>
<dbReference type="GO" id="GO:0005759">
    <property type="term" value="C:mitochondrial matrix"/>
    <property type="evidence" value="ECO:0007669"/>
    <property type="project" value="InterPro"/>
</dbReference>
<protein>
    <recommendedName>
        <fullName evidence="3">Mitochondrial glycoprotein</fullName>
    </recommendedName>
</protein>
<evidence type="ECO:0008006" key="3">
    <source>
        <dbReference type="Google" id="ProtNLM"/>
    </source>
</evidence>
<sequence>MASAAILRKSAPSLARLARVNRSNHSAIFITSSHLSSTSFVPIFRFSSAVETKKKPSYDEWGKVILSEQDFDLGEQPKDDDHYFWEKLKRKFAYRCHATLPLVVTVTKNSGTSLKFSCTGYPDSGYPNTLSIHGLSVRKSETSKDEMPYGLDFYYLEENFVKVFLRYLEIRGIEPATNNLLFELMINKDSSEYLLWLKNVKNFIEA</sequence>
<evidence type="ECO:0000313" key="1">
    <source>
        <dbReference type="EMBL" id="KAI9197657.1"/>
    </source>
</evidence>
<dbReference type="Gene3D" id="3.10.280.10">
    <property type="entry name" value="Mitochondrial glycoprotein"/>
    <property type="match status" value="1"/>
</dbReference>
<name>A0AAD5P3P9_ACENE</name>
<dbReference type="PANTHER" id="PTHR10826">
    <property type="entry name" value="COMPLEMENT COMPONENT 1"/>
    <property type="match status" value="1"/>
</dbReference>
<dbReference type="AlphaFoldDB" id="A0AAD5P3P9"/>
<dbReference type="Proteomes" id="UP001064489">
    <property type="component" value="Chromosome 13"/>
</dbReference>
<dbReference type="InterPro" id="IPR003428">
    <property type="entry name" value="MAM33"/>
</dbReference>
<organism evidence="1 2">
    <name type="scientific">Acer negundo</name>
    <name type="common">Box elder</name>
    <dbReference type="NCBI Taxonomy" id="4023"/>
    <lineage>
        <taxon>Eukaryota</taxon>
        <taxon>Viridiplantae</taxon>
        <taxon>Streptophyta</taxon>
        <taxon>Embryophyta</taxon>
        <taxon>Tracheophyta</taxon>
        <taxon>Spermatophyta</taxon>
        <taxon>Magnoliopsida</taxon>
        <taxon>eudicotyledons</taxon>
        <taxon>Gunneridae</taxon>
        <taxon>Pentapetalae</taxon>
        <taxon>rosids</taxon>
        <taxon>malvids</taxon>
        <taxon>Sapindales</taxon>
        <taxon>Sapindaceae</taxon>
        <taxon>Hippocastanoideae</taxon>
        <taxon>Acereae</taxon>
        <taxon>Acer</taxon>
    </lineage>
</organism>
<proteinExistence type="predicted"/>
<comment type="caution">
    <text evidence="1">The sequence shown here is derived from an EMBL/GenBank/DDBJ whole genome shotgun (WGS) entry which is preliminary data.</text>
</comment>